<comment type="subcellular location">
    <subcellularLocation>
        <location evidence="1">Membrane</location>
        <topology evidence="1">Multi-pass membrane protein</topology>
    </subcellularLocation>
</comment>
<proteinExistence type="predicted"/>
<keyword evidence="2 5" id="KW-0812">Transmembrane</keyword>
<dbReference type="InterPro" id="IPR020846">
    <property type="entry name" value="MFS_dom"/>
</dbReference>
<feature type="transmembrane region" description="Helical" evidence="5">
    <location>
        <begin position="83"/>
        <end position="109"/>
    </location>
</feature>
<dbReference type="Proteomes" id="UP000032668">
    <property type="component" value="Unassembled WGS sequence"/>
</dbReference>
<sequence length="461" mass="48094">MEGEAAASGYSHAERLRVVHGVLLCVLLAAIDQTVVLPAIPQMAETLHGAAHLSWVVSAYLLASTATTPIYGKLSDQFGRVKVLVPCLLGFLLASIVCAMAQSVGVLLLGRALQGLGGGALLAVSQSAVADVVPPRERGRYQAWFASMWALASGAGPVVGGYLAQHYSWRVIFWANLPLGAAALVLCLRGLRGLPIAGQRGKLDLTGALLLMGSSLMMLVALSLGGVNVPWLSWPEASLVLLALGGFWLFRTQQRLTAAPLLPGGLLKRLRTIIAVAWLNTAAMFASIFMLPLLLQRFFHESPASAGVHLVPYLLSGALGAYAAGQTTRRTGWVRPVLIGGLILSSSSFLVMAVLPLWSPVPVSALLGFGLGILNPTTLIAAQSLAQPQELGIATGMLLLLRAMGGAFGATLAGAALNGSGHTVISGYRFGFGFCLLLTLAGLLIMALSPEIRLRGSTAKS</sequence>
<gene>
    <name evidence="7" type="ORF">Aam_061_023</name>
</gene>
<dbReference type="PROSITE" id="PS50850">
    <property type="entry name" value="MFS"/>
    <property type="match status" value="1"/>
</dbReference>
<dbReference type="SUPFAM" id="SSF103473">
    <property type="entry name" value="MFS general substrate transporter"/>
    <property type="match status" value="1"/>
</dbReference>
<dbReference type="Pfam" id="PF07690">
    <property type="entry name" value="MFS_1"/>
    <property type="match status" value="1"/>
</dbReference>
<comment type="caution">
    <text evidence="7">The sequence shown here is derived from an EMBL/GenBank/DDBJ whole genome shotgun (WGS) entry which is preliminary data.</text>
</comment>
<feature type="transmembrane region" description="Helical" evidence="5">
    <location>
        <begin position="429"/>
        <end position="448"/>
    </location>
</feature>
<evidence type="ECO:0000313" key="7">
    <source>
        <dbReference type="EMBL" id="GAN80904.1"/>
    </source>
</evidence>
<dbReference type="GO" id="GO:0005886">
    <property type="term" value="C:plasma membrane"/>
    <property type="evidence" value="ECO:0007669"/>
    <property type="project" value="TreeGrafter"/>
</dbReference>
<dbReference type="OrthoDB" id="9771737at2"/>
<feature type="transmembrane region" description="Helical" evidence="5">
    <location>
        <begin position="306"/>
        <end position="325"/>
    </location>
</feature>
<dbReference type="EMBL" id="BANC01000060">
    <property type="protein sequence ID" value="GAN80904.1"/>
    <property type="molecule type" value="Genomic_DNA"/>
</dbReference>
<evidence type="ECO:0000256" key="3">
    <source>
        <dbReference type="ARBA" id="ARBA00022989"/>
    </source>
</evidence>
<dbReference type="Gene3D" id="1.20.1720.10">
    <property type="entry name" value="Multidrug resistance protein D"/>
    <property type="match status" value="1"/>
</dbReference>
<dbReference type="RefSeq" id="WP_048879297.1">
    <property type="nucleotide sequence ID" value="NZ_BANC01000060.1"/>
</dbReference>
<evidence type="ECO:0000256" key="1">
    <source>
        <dbReference type="ARBA" id="ARBA00004141"/>
    </source>
</evidence>
<dbReference type="PANTHER" id="PTHR23501">
    <property type="entry name" value="MAJOR FACILITATOR SUPERFAMILY"/>
    <property type="match status" value="1"/>
</dbReference>
<evidence type="ECO:0000256" key="2">
    <source>
        <dbReference type="ARBA" id="ARBA00022692"/>
    </source>
</evidence>
<dbReference type="AlphaFoldDB" id="A0A0D6PJ99"/>
<reference evidence="7 8" key="1">
    <citation type="submission" date="2012-11" db="EMBL/GenBank/DDBJ databases">
        <title>Whole genome sequence of Acidocella aminolytica 101 = DSM 11237.</title>
        <authorList>
            <person name="Azuma Y."/>
            <person name="Higashiura N."/>
            <person name="Hirakawa H."/>
            <person name="Matsushita K."/>
        </authorList>
    </citation>
    <scope>NUCLEOTIDE SEQUENCE [LARGE SCALE GENOMIC DNA]</scope>
    <source>
        <strain evidence="8">101 / DSM 11237</strain>
    </source>
</reference>
<feature type="transmembrane region" description="Helical" evidence="5">
    <location>
        <begin position="365"/>
        <end position="386"/>
    </location>
</feature>
<feature type="transmembrane region" description="Helical" evidence="5">
    <location>
        <begin position="231"/>
        <end position="250"/>
    </location>
</feature>
<name>A0A0D6PJ99_9PROT</name>
<feature type="domain" description="Major facilitator superfamily (MFS) profile" evidence="6">
    <location>
        <begin position="18"/>
        <end position="453"/>
    </location>
</feature>
<keyword evidence="3 5" id="KW-1133">Transmembrane helix</keyword>
<dbReference type="InterPro" id="IPR011701">
    <property type="entry name" value="MFS"/>
</dbReference>
<feature type="transmembrane region" description="Helical" evidence="5">
    <location>
        <begin position="337"/>
        <end position="359"/>
    </location>
</feature>
<dbReference type="PANTHER" id="PTHR23501:SF197">
    <property type="entry name" value="COMD"/>
    <property type="match status" value="1"/>
</dbReference>
<evidence type="ECO:0000313" key="8">
    <source>
        <dbReference type="Proteomes" id="UP000032668"/>
    </source>
</evidence>
<feature type="transmembrane region" description="Helical" evidence="5">
    <location>
        <begin position="203"/>
        <end position="225"/>
    </location>
</feature>
<evidence type="ECO:0000256" key="4">
    <source>
        <dbReference type="ARBA" id="ARBA00023136"/>
    </source>
</evidence>
<feature type="transmembrane region" description="Helical" evidence="5">
    <location>
        <begin position="171"/>
        <end position="191"/>
    </location>
</feature>
<feature type="transmembrane region" description="Helical" evidence="5">
    <location>
        <begin position="52"/>
        <end position="71"/>
    </location>
</feature>
<feature type="transmembrane region" description="Helical" evidence="5">
    <location>
        <begin position="21"/>
        <end position="40"/>
    </location>
</feature>
<dbReference type="GO" id="GO:0022857">
    <property type="term" value="F:transmembrane transporter activity"/>
    <property type="evidence" value="ECO:0007669"/>
    <property type="project" value="InterPro"/>
</dbReference>
<protein>
    <submittedName>
        <fullName evidence="7">ABC transporter multidrug permease</fullName>
    </submittedName>
</protein>
<evidence type="ECO:0000256" key="5">
    <source>
        <dbReference type="SAM" id="Phobius"/>
    </source>
</evidence>
<organism evidence="7 8">
    <name type="scientific">Acidocella aminolytica 101 = DSM 11237</name>
    <dbReference type="NCBI Taxonomy" id="1120923"/>
    <lineage>
        <taxon>Bacteria</taxon>
        <taxon>Pseudomonadati</taxon>
        <taxon>Pseudomonadota</taxon>
        <taxon>Alphaproteobacteria</taxon>
        <taxon>Acetobacterales</taxon>
        <taxon>Acidocellaceae</taxon>
        <taxon>Acidocella</taxon>
    </lineage>
</organism>
<dbReference type="Gene3D" id="1.20.1250.20">
    <property type="entry name" value="MFS general substrate transporter like domains"/>
    <property type="match status" value="1"/>
</dbReference>
<keyword evidence="8" id="KW-1185">Reference proteome</keyword>
<dbReference type="InterPro" id="IPR036259">
    <property type="entry name" value="MFS_trans_sf"/>
</dbReference>
<keyword evidence="4 5" id="KW-0472">Membrane</keyword>
<feature type="transmembrane region" description="Helical" evidence="5">
    <location>
        <begin position="270"/>
        <end position="294"/>
    </location>
</feature>
<accession>A0A0D6PJ99</accession>
<dbReference type="STRING" id="1120923.SAMN02746095_02163"/>
<feature type="transmembrane region" description="Helical" evidence="5">
    <location>
        <begin position="398"/>
        <end position="417"/>
    </location>
</feature>
<evidence type="ECO:0000259" key="6">
    <source>
        <dbReference type="PROSITE" id="PS50850"/>
    </source>
</evidence>